<evidence type="ECO:0000256" key="2">
    <source>
        <dbReference type="ARBA" id="ARBA00011353"/>
    </source>
</evidence>
<dbReference type="EMBL" id="JH794383">
    <property type="protein sequence ID" value="ELQ58996.1"/>
    <property type="molecule type" value="Genomic_DNA"/>
</dbReference>
<keyword evidence="3" id="KW-0645">Protease</keyword>
<accession>L7IST4</accession>
<dbReference type="SUPFAM" id="SSF54160">
    <property type="entry name" value="Chromo domain-like"/>
    <property type="match status" value="1"/>
</dbReference>
<evidence type="ECO:0008006" key="10">
    <source>
        <dbReference type="Google" id="ProtNLM"/>
    </source>
</evidence>
<evidence type="ECO:0000256" key="1">
    <source>
        <dbReference type="ARBA" id="ARBA00005234"/>
    </source>
</evidence>
<evidence type="ECO:0000256" key="3">
    <source>
        <dbReference type="ARBA" id="ARBA00022670"/>
    </source>
</evidence>
<evidence type="ECO:0000256" key="5">
    <source>
        <dbReference type="SAM" id="Coils"/>
    </source>
</evidence>
<dbReference type="Gene3D" id="2.40.50.40">
    <property type="match status" value="1"/>
</dbReference>
<sequence length="663" mass="73794">MSHATAITQQSKNGDDDETIKGWTINRKQSTVKLIIQGKDAREVPEEEIQREDEAKVINFWASFNQARERTIKCNTFRIFKILDHKPGKLPQLLIHWVGYEGNAATWEPVSNMLESSDATKVHDYLCHQKLNKRLRPATDTSPDATPSSAAPSSSKRHRRDSGNPPPKRNRKSTTCATKLGLKPRTRQFIANTTIGSDLSPPADPHIPQTSDTIANVELAHPDSRRRLVRASSAPVETATKDVCRSRGYSLGSGANKKVVTDRPSPTFWTNRPLASPGIGTSGVGRDVTSEHTRPSSRIASRGATSRLPWQLLTADDMADLVSREGRLNDNHINALFTMGAALSPSFVTVDSCLTTIEASKRIAKTSTSHQIWCGKSTKNRKIMCPLHLENHWVLLVLELGTKCATLYDSLEDPTSPIPKRLFNHIRGLIQHQLPVHPHQSPSEWSIKRAFCPRQESSHDCGIYVIVLMFFLVAEKSSPAQVNAFIWRHILKHLCSSANGNCTHATIGPALLGYADLSPFGATPSKDIITENTNKPIDDLMAKIKTVQKLYNRLERIGKEIEDLQEALLIFSLLRDRRDSLLSQVHVCSIQLQDTINEHYTERFKQKFQLSMAEQQCFPSYQAHLRAVDAQVPAHASTAKLSDVAAGKVRPPGLHVVAANRRK</sequence>
<dbReference type="InterPro" id="IPR038765">
    <property type="entry name" value="Papain-like_cys_pep_sf"/>
</dbReference>
<comment type="subunit">
    <text evidence="2">Component of the NuA4 histone acetyltransferase complex.</text>
</comment>
<evidence type="ECO:0000313" key="9">
    <source>
        <dbReference type="EMBL" id="ELQ58996.1"/>
    </source>
</evidence>
<feature type="coiled-coil region" evidence="5">
    <location>
        <begin position="537"/>
        <end position="567"/>
    </location>
</feature>
<dbReference type="InterPro" id="IPR016197">
    <property type="entry name" value="Chromo-like_dom_sf"/>
</dbReference>
<protein>
    <recommendedName>
        <fullName evidence="10">Chromo domain-containing protein</fullName>
    </recommendedName>
</protein>
<dbReference type="Gene3D" id="3.40.395.10">
    <property type="entry name" value="Adenoviral Proteinase, Chain A"/>
    <property type="match status" value="1"/>
</dbReference>
<dbReference type="SUPFAM" id="SSF54001">
    <property type="entry name" value="Cysteine proteinases"/>
    <property type="match status" value="1"/>
</dbReference>
<gene>
    <name evidence="9" type="ORF">OOW_P131scaffold01405g1</name>
</gene>
<reference evidence="9" key="1">
    <citation type="journal article" date="2012" name="PLoS Genet.">
        <title>Comparative analysis of the genomes of two field isolates of the rice blast fungus Magnaporthe oryzae.</title>
        <authorList>
            <person name="Xue M."/>
            <person name="Yang J."/>
            <person name="Li Z."/>
            <person name="Hu S."/>
            <person name="Yao N."/>
            <person name="Dean R.A."/>
            <person name="Zhao W."/>
            <person name="Shen M."/>
            <person name="Zhang H."/>
            <person name="Li C."/>
            <person name="Liu L."/>
            <person name="Cao L."/>
            <person name="Xu X."/>
            <person name="Xing Y."/>
            <person name="Hsiang T."/>
            <person name="Zhang Z."/>
            <person name="Xu J.R."/>
            <person name="Peng Y.L."/>
        </authorList>
    </citation>
    <scope>NUCLEOTIDE SEQUENCE [LARGE SCALE GENOMIC DNA]</scope>
    <source>
        <strain evidence="9">P131</strain>
    </source>
</reference>
<keyword evidence="4" id="KW-0378">Hydrolase</keyword>
<name>L7IST4_PYRO1</name>
<dbReference type="Pfam" id="PF02902">
    <property type="entry name" value="Peptidase_C48"/>
    <property type="match status" value="1"/>
</dbReference>
<organism>
    <name type="scientific">Pyricularia oryzae (strain P131)</name>
    <name type="common">Rice blast fungus</name>
    <name type="synonym">Magnaporthe oryzae</name>
    <dbReference type="NCBI Taxonomy" id="1143193"/>
    <lineage>
        <taxon>Eukaryota</taxon>
        <taxon>Fungi</taxon>
        <taxon>Dikarya</taxon>
        <taxon>Ascomycota</taxon>
        <taxon>Pezizomycotina</taxon>
        <taxon>Sordariomycetes</taxon>
        <taxon>Sordariomycetidae</taxon>
        <taxon>Magnaporthales</taxon>
        <taxon>Pyriculariaceae</taxon>
        <taxon>Pyricularia</taxon>
    </lineage>
</organism>
<evidence type="ECO:0000256" key="6">
    <source>
        <dbReference type="SAM" id="MobiDB-lite"/>
    </source>
</evidence>
<feature type="compositionally biased region" description="Polar residues" evidence="6">
    <location>
        <begin position="1"/>
        <end position="12"/>
    </location>
</feature>
<feature type="region of interest" description="Disordered" evidence="6">
    <location>
        <begin position="135"/>
        <end position="183"/>
    </location>
</feature>
<evidence type="ECO:0000259" key="8">
    <source>
        <dbReference type="PROSITE" id="PS50600"/>
    </source>
</evidence>
<feature type="compositionally biased region" description="Low complexity" evidence="6">
    <location>
        <begin position="138"/>
        <end position="154"/>
    </location>
</feature>
<dbReference type="InterPro" id="IPR003653">
    <property type="entry name" value="Peptidase_C48_C"/>
</dbReference>
<keyword evidence="5" id="KW-0175">Coiled coil</keyword>
<dbReference type="GO" id="GO:0008234">
    <property type="term" value="F:cysteine-type peptidase activity"/>
    <property type="evidence" value="ECO:0007669"/>
    <property type="project" value="InterPro"/>
</dbReference>
<dbReference type="PROSITE" id="PS50600">
    <property type="entry name" value="ULP_PROTEASE"/>
    <property type="match status" value="1"/>
</dbReference>
<dbReference type="PROSITE" id="PS50013">
    <property type="entry name" value="CHROMO_2"/>
    <property type="match status" value="1"/>
</dbReference>
<feature type="region of interest" description="Disordered" evidence="6">
    <location>
        <begin position="246"/>
        <end position="303"/>
    </location>
</feature>
<feature type="domain" description="Ubiquitin-like protease family profile" evidence="8">
    <location>
        <begin position="311"/>
        <end position="472"/>
    </location>
</feature>
<dbReference type="SMART" id="SM00298">
    <property type="entry name" value="CHROMO"/>
    <property type="match status" value="1"/>
</dbReference>
<comment type="similarity">
    <text evidence="1">Belongs to the peptidase C48 family.</text>
</comment>
<feature type="domain" description="Chromo" evidence="7">
    <location>
        <begin position="77"/>
        <end position="125"/>
    </location>
</feature>
<evidence type="ECO:0000259" key="7">
    <source>
        <dbReference type="PROSITE" id="PS50013"/>
    </source>
</evidence>
<dbReference type="CDD" id="cd00024">
    <property type="entry name" value="CD_CSD"/>
    <property type="match status" value="1"/>
</dbReference>
<evidence type="ECO:0000256" key="4">
    <source>
        <dbReference type="ARBA" id="ARBA00022801"/>
    </source>
</evidence>
<dbReference type="InterPro" id="IPR000953">
    <property type="entry name" value="Chromo/chromo_shadow_dom"/>
</dbReference>
<dbReference type="GO" id="GO:0006508">
    <property type="term" value="P:proteolysis"/>
    <property type="evidence" value="ECO:0007669"/>
    <property type="project" value="UniProtKB-KW"/>
</dbReference>
<proteinExistence type="inferred from homology"/>
<feature type="region of interest" description="Disordered" evidence="6">
    <location>
        <begin position="1"/>
        <end position="21"/>
    </location>
</feature>
<dbReference type="AlphaFoldDB" id="L7IST4"/>
<dbReference type="GO" id="GO:0019783">
    <property type="term" value="F:ubiquitin-like protein peptidase activity"/>
    <property type="evidence" value="ECO:0007669"/>
    <property type="project" value="UniProtKB-ARBA"/>
</dbReference>
<dbReference type="GO" id="GO:0006338">
    <property type="term" value="P:chromatin remodeling"/>
    <property type="evidence" value="ECO:0007669"/>
    <property type="project" value="UniProtKB-ARBA"/>
</dbReference>